<evidence type="ECO:0000313" key="3">
    <source>
        <dbReference type="EMBL" id="RUO26469.1"/>
    </source>
</evidence>
<accession>A0A432W8S1</accession>
<evidence type="ECO:0000259" key="2">
    <source>
        <dbReference type="Pfam" id="PF17680"/>
    </source>
</evidence>
<dbReference type="RefSeq" id="WP_126803280.1">
    <property type="nucleotide sequence ID" value="NZ_PIPL01000001.1"/>
</dbReference>
<dbReference type="Pfam" id="PF17680">
    <property type="entry name" value="FlgO"/>
    <property type="match status" value="1"/>
</dbReference>
<gene>
    <name evidence="3" type="ORF">CWE09_07110</name>
</gene>
<feature type="signal peptide" evidence="1">
    <location>
        <begin position="1"/>
        <end position="21"/>
    </location>
</feature>
<dbReference type="Proteomes" id="UP000288293">
    <property type="component" value="Unassembled WGS sequence"/>
</dbReference>
<feature type="domain" description="FlgO" evidence="2">
    <location>
        <begin position="42"/>
        <end position="170"/>
    </location>
</feature>
<sequence length="196" mass="21779">MYQLAKITRTLLIGSFTLWLAACVSTGEETVESQSLHQHTQALAEQLFANGIRPSRVAVGSFVPTDELRQQGAGEDRIMARQIQESLITAATQQGAQITEYRTSRQLRLQDSQELMLTRELNDLANRQQLDYFLTGTYSEVQGGLLVNARLIHLRDSSVSAAATHFFPWTTLQGPGQRSEMRAGALYRHPATGDSE</sequence>
<name>A0A432W8S1_9GAMM</name>
<dbReference type="OrthoDB" id="6385614at2"/>
<organism evidence="3 4">
    <name type="scientific">Aliidiomarina minuta</name>
    <dbReference type="NCBI Taxonomy" id="880057"/>
    <lineage>
        <taxon>Bacteria</taxon>
        <taxon>Pseudomonadati</taxon>
        <taxon>Pseudomonadota</taxon>
        <taxon>Gammaproteobacteria</taxon>
        <taxon>Alteromonadales</taxon>
        <taxon>Idiomarinaceae</taxon>
        <taxon>Aliidiomarina</taxon>
    </lineage>
</organism>
<protein>
    <recommendedName>
        <fullName evidence="2">FlgO domain-containing protein</fullName>
    </recommendedName>
</protein>
<keyword evidence="1" id="KW-0732">Signal</keyword>
<evidence type="ECO:0000313" key="4">
    <source>
        <dbReference type="Proteomes" id="UP000288293"/>
    </source>
</evidence>
<dbReference type="InterPro" id="IPR041215">
    <property type="entry name" value="FlgO_dom"/>
</dbReference>
<dbReference type="PROSITE" id="PS51257">
    <property type="entry name" value="PROKAR_LIPOPROTEIN"/>
    <property type="match status" value="1"/>
</dbReference>
<dbReference type="EMBL" id="PIPL01000001">
    <property type="protein sequence ID" value="RUO26469.1"/>
    <property type="molecule type" value="Genomic_DNA"/>
</dbReference>
<proteinExistence type="predicted"/>
<comment type="caution">
    <text evidence="3">The sequence shown here is derived from an EMBL/GenBank/DDBJ whole genome shotgun (WGS) entry which is preliminary data.</text>
</comment>
<evidence type="ECO:0000256" key="1">
    <source>
        <dbReference type="SAM" id="SignalP"/>
    </source>
</evidence>
<reference evidence="3 4" key="1">
    <citation type="journal article" date="2011" name="Front. Microbiol.">
        <title>Genomic signatures of strain selection and enhancement in Bacillus atrophaeus var. globigii, a historical biowarfare simulant.</title>
        <authorList>
            <person name="Gibbons H.S."/>
            <person name="Broomall S.M."/>
            <person name="McNew L.A."/>
            <person name="Daligault H."/>
            <person name="Chapman C."/>
            <person name="Bruce D."/>
            <person name="Karavis M."/>
            <person name="Krepps M."/>
            <person name="McGregor P.A."/>
            <person name="Hong C."/>
            <person name="Park K.H."/>
            <person name="Akmal A."/>
            <person name="Feldman A."/>
            <person name="Lin J.S."/>
            <person name="Chang W.E."/>
            <person name="Higgs B.W."/>
            <person name="Demirev P."/>
            <person name="Lindquist J."/>
            <person name="Liem A."/>
            <person name="Fochler E."/>
            <person name="Read T.D."/>
            <person name="Tapia R."/>
            <person name="Johnson S."/>
            <person name="Bishop-Lilly K.A."/>
            <person name="Detter C."/>
            <person name="Han C."/>
            <person name="Sozhamannan S."/>
            <person name="Rosenzweig C.N."/>
            <person name="Skowronski E.W."/>
        </authorList>
    </citation>
    <scope>NUCLEOTIDE SEQUENCE [LARGE SCALE GENOMIC DNA]</scope>
    <source>
        <strain evidence="3 4">MLST1</strain>
    </source>
</reference>
<keyword evidence="4" id="KW-1185">Reference proteome</keyword>
<dbReference type="AlphaFoldDB" id="A0A432W8S1"/>
<feature type="chain" id="PRO_5019304533" description="FlgO domain-containing protein" evidence="1">
    <location>
        <begin position="22"/>
        <end position="196"/>
    </location>
</feature>